<evidence type="ECO:0000313" key="1">
    <source>
        <dbReference type="EMBL" id="MRI64989.1"/>
    </source>
</evidence>
<protein>
    <recommendedName>
        <fullName evidence="3">DUF1064 domain-containing protein</fullName>
    </recommendedName>
</protein>
<reference evidence="1 2" key="1">
    <citation type="submission" date="2019-10" db="EMBL/GenBank/DDBJ databases">
        <title>Gracilibacillus salitolerans sp. nov., a moderate halophile isolated from a saline soil in northwest China.</title>
        <authorList>
            <person name="Gan L."/>
        </authorList>
    </citation>
    <scope>NUCLEOTIDE SEQUENCE [LARGE SCALE GENOMIC DNA]</scope>
    <source>
        <strain evidence="1 2">TP2-8</strain>
    </source>
</reference>
<proteinExistence type="predicted"/>
<keyword evidence="2" id="KW-1185">Reference proteome</keyword>
<comment type="caution">
    <text evidence="1">The sequence shown here is derived from an EMBL/GenBank/DDBJ whole genome shotgun (WGS) entry which is preliminary data.</text>
</comment>
<accession>A0A6N7QYK9</accession>
<name>A0A6N7QYK9_9BACI</name>
<evidence type="ECO:0008006" key="3">
    <source>
        <dbReference type="Google" id="ProtNLM"/>
    </source>
</evidence>
<dbReference type="AlphaFoldDB" id="A0A6N7QYK9"/>
<dbReference type="Proteomes" id="UP000435187">
    <property type="component" value="Unassembled WGS sequence"/>
</dbReference>
<dbReference type="RefSeq" id="WP_153833867.1">
    <property type="nucleotide sequence ID" value="NZ_JBHUMW010000007.1"/>
</dbReference>
<dbReference type="Gene3D" id="3.40.91.30">
    <property type="match status" value="1"/>
</dbReference>
<gene>
    <name evidence="1" type="ORF">GH885_01335</name>
</gene>
<dbReference type="EMBL" id="WJEE01000001">
    <property type="protein sequence ID" value="MRI64989.1"/>
    <property type="molecule type" value="Genomic_DNA"/>
</dbReference>
<organism evidence="1 2">
    <name type="scientific">Gracilibacillus thailandensis</name>
    <dbReference type="NCBI Taxonomy" id="563735"/>
    <lineage>
        <taxon>Bacteria</taxon>
        <taxon>Bacillati</taxon>
        <taxon>Bacillota</taxon>
        <taxon>Bacilli</taxon>
        <taxon>Bacillales</taxon>
        <taxon>Bacillaceae</taxon>
        <taxon>Gracilibacillus</taxon>
    </lineage>
</organism>
<evidence type="ECO:0000313" key="2">
    <source>
        <dbReference type="Proteomes" id="UP000435187"/>
    </source>
</evidence>
<sequence>MNRGYAGFYKGYYLRSSYEYAYARYLDYQKISWKYEVRSFDIGYKIYKPDFFLYDQNGLLIEIVEIKSRNKEAKETANTSLSPLLKEIYERFDVKDFRVISKAVFGEDRGRKELLKFMKKVCNEKVC</sequence>